<sequence>MHDRAHTSGKAPVCRHLIMPMSMLWPGTIENLDPFSFLPEGADGDYAMTETLAEDGELATNLERRSSFPKTEDFEAPRWTQKEQEGKHYTETQAGDGELTLLGRGYERGRLLKRAPTVIFGKLNCRAARTETQTEDSELATSARRRFQAHIGNRRLCPRTEAVHNSTGVTKDN</sequence>
<comment type="caution">
    <text evidence="2">The sequence shown here is derived from an EMBL/GenBank/DDBJ whole genome shotgun (WGS) entry which is preliminary data.</text>
</comment>
<proteinExistence type="predicted"/>
<dbReference type="AlphaFoldDB" id="A0AAD6XBM8"/>
<dbReference type="Proteomes" id="UP001218188">
    <property type="component" value="Unassembled WGS sequence"/>
</dbReference>
<evidence type="ECO:0000313" key="3">
    <source>
        <dbReference type="Proteomes" id="UP001218188"/>
    </source>
</evidence>
<reference evidence="2" key="1">
    <citation type="submission" date="2023-03" db="EMBL/GenBank/DDBJ databases">
        <title>Massive genome expansion in bonnet fungi (Mycena s.s.) driven by repeated elements and novel gene families across ecological guilds.</title>
        <authorList>
            <consortium name="Lawrence Berkeley National Laboratory"/>
            <person name="Harder C.B."/>
            <person name="Miyauchi S."/>
            <person name="Viragh M."/>
            <person name="Kuo A."/>
            <person name="Thoen E."/>
            <person name="Andreopoulos B."/>
            <person name="Lu D."/>
            <person name="Skrede I."/>
            <person name="Drula E."/>
            <person name="Henrissat B."/>
            <person name="Morin E."/>
            <person name="Kohler A."/>
            <person name="Barry K."/>
            <person name="LaButti K."/>
            <person name="Morin E."/>
            <person name="Salamov A."/>
            <person name="Lipzen A."/>
            <person name="Mereny Z."/>
            <person name="Hegedus B."/>
            <person name="Baldrian P."/>
            <person name="Stursova M."/>
            <person name="Weitz H."/>
            <person name="Taylor A."/>
            <person name="Grigoriev I.V."/>
            <person name="Nagy L.G."/>
            <person name="Martin F."/>
            <person name="Kauserud H."/>
        </authorList>
    </citation>
    <scope>NUCLEOTIDE SEQUENCE</scope>
    <source>
        <strain evidence="2">CBHHK200</strain>
    </source>
</reference>
<evidence type="ECO:0000313" key="2">
    <source>
        <dbReference type="EMBL" id="KAJ7046433.1"/>
    </source>
</evidence>
<gene>
    <name evidence="2" type="ORF">C8F04DRAFT_1173369</name>
</gene>
<name>A0AAD6XBM8_9AGAR</name>
<organism evidence="2 3">
    <name type="scientific">Mycena alexandri</name>
    <dbReference type="NCBI Taxonomy" id="1745969"/>
    <lineage>
        <taxon>Eukaryota</taxon>
        <taxon>Fungi</taxon>
        <taxon>Dikarya</taxon>
        <taxon>Basidiomycota</taxon>
        <taxon>Agaricomycotina</taxon>
        <taxon>Agaricomycetes</taxon>
        <taxon>Agaricomycetidae</taxon>
        <taxon>Agaricales</taxon>
        <taxon>Marasmiineae</taxon>
        <taxon>Mycenaceae</taxon>
        <taxon>Mycena</taxon>
    </lineage>
</organism>
<accession>A0AAD6XBM8</accession>
<protein>
    <submittedName>
        <fullName evidence="2">Uncharacterized protein</fullName>
    </submittedName>
</protein>
<dbReference type="EMBL" id="JARJCM010000003">
    <property type="protein sequence ID" value="KAJ7046433.1"/>
    <property type="molecule type" value="Genomic_DNA"/>
</dbReference>
<evidence type="ECO:0000256" key="1">
    <source>
        <dbReference type="SAM" id="MobiDB-lite"/>
    </source>
</evidence>
<feature type="region of interest" description="Disordered" evidence="1">
    <location>
        <begin position="69"/>
        <end position="88"/>
    </location>
</feature>
<keyword evidence="3" id="KW-1185">Reference proteome</keyword>